<dbReference type="InterPro" id="IPR007312">
    <property type="entry name" value="Phosphoesterase"/>
</dbReference>
<accession>A0AAE3EZK9</accession>
<gene>
    <name evidence="2" type="ORF">K8352_17980</name>
</gene>
<dbReference type="InterPro" id="IPR017850">
    <property type="entry name" value="Alkaline_phosphatase_core_sf"/>
</dbReference>
<protein>
    <submittedName>
        <fullName evidence="2">Alkaline phosphatase family protein</fullName>
    </submittedName>
</protein>
<dbReference type="Pfam" id="PF04185">
    <property type="entry name" value="Phosphoesterase"/>
    <property type="match status" value="1"/>
</dbReference>
<dbReference type="Gene3D" id="3.40.720.10">
    <property type="entry name" value="Alkaline Phosphatase, subunit A"/>
    <property type="match status" value="1"/>
</dbReference>
<evidence type="ECO:0000313" key="2">
    <source>
        <dbReference type="EMBL" id="MCG2462656.1"/>
    </source>
</evidence>
<keyword evidence="3" id="KW-1185">Reference proteome</keyword>
<dbReference type="EMBL" id="JAIRBC010000039">
    <property type="protein sequence ID" value="MCG2462656.1"/>
    <property type="molecule type" value="Genomic_DNA"/>
</dbReference>
<reference evidence="2" key="1">
    <citation type="submission" date="2023-02" db="EMBL/GenBank/DDBJ databases">
        <title>Genome of Flavobacteriaceae gen. nov. sp. strain F89.</title>
        <authorList>
            <person name="Wang Y."/>
        </authorList>
    </citation>
    <scope>NUCLEOTIDE SEQUENCE</scope>
    <source>
        <strain evidence="2">F89</strain>
    </source>
</reference>
<dbReference type="PANTHER" id="PTHR31956:SF1">
    <property type="entry name" value="NON-SPECIFIC PHOSPHOLIPASE C1"/>
    <property type="match status" value="1"/>
</dbReference>
<name>A0AAE3EZK9_9FLAO</name>
<evidence type="ECO:0000256" key="1">
    <source>
        <dbReference type="ARBA" id="ARBA00022801"/>
    </source>
</evidence>
<comment type="caution">
    <text evidence="2">The sequence shown here is derived from an EMBL/GenBank/DDBJ whole genome shotgun (WGS) entry which is preliminary data.</text>
</comment>
<keyword evidence="1" id="KW-0378">Hydrolase</keyword>
<proteinExistence type="predicted"/>
<dbReference type="AlphaFoldDB" id="A0AAE3EZK9"/>
<organism evidence="2 3">
    <name type="scientific">Cerina litoralis</name>
    <dbReference type="NCBI Taxonomy" id="2874477"/>
    <lineage>
        <taxon>Bacteria</taxon>
        <taxon>Pseudomonadati</taxon>
        <taxon>Bacteroidota</taxon>
        <taxon>Flavobacteriia</taxon>
        <taxon>Flavobacteriales</taxon>
        <taxon>Flavobacteriaceae</taxon>
        <taxon>Cerina</taxon>
    </lineage>
</organism>
<dbReference type="GO" id="GO:0042578">
    <property type="term" value="F:phosphoric ester hydrolase activity"/>
    <property type="evidence" value="ECO:0007669"/>
    <property type="project" value="UniProtKB-ARBA"/>
</dbReference>
<evidence type="ECO:0000313" key="3">
    <source>
        <dbReference type="Proteomes" id="UP001200642"/>
    </source>
</evidence>
<sequence>MQKNALIFLASLMVCIGCKKEYPKPDHIVIVLEENHGFDQIIGSPHTPFINSLIEKGALFTDSHGVTHPSQPNYLALFSGSTQGVEDDHCLDKESPYTTTNLGAALINSGYTFTGYAQNMPEVGYTGCSHIKSDLTGGMLYARKHCPWVNWQGGGENNFPATVGQPMTEFPSDFSKLPTVSFVIPDQDHDMHNNGGDTTMIRKADDWLRTNLSAYIEWAKSHNSLFILTYDEDNFTKQNEIPTIFTGEMVKSGRYNDSINHYNVLRSIEKMYDLPKSGPADAGIIANVWK</sequence>
<dbReference type="Proteomes" id="UP001200642">
    <property type="component" value="Unassembled WGS sequence"/>
</dbReference>
<dbReference type="RefSeq" id="WP_317903792.1">
    <property type="nucleotide sequence ID" value="NZ_JAIRBC010000039.1"/>
</dbReference>
<dbReference type="SUPFAM" id="SSF53649">
    <property type="entry name" value="Alkaline phosphatase-like"/>
    <property type="match status" value="1"/>
</dbReference>
<dbReference type="PANTHER" id="PTHR31956">
    <property type="entry name" value="NON-SPECIFIC PHOSPHOLIPASE C4-RELATED"/>
    <property type="match status" value="1"/>
</dbReference>